<dbReference type="EMBL" id="JBFOLK010000008">
    <property type="protein sequence ID" value="KAL2492556.1"/>
    <property type="molecule type" value="Genomic_DNA"/>
</dbReference>
<name>A0ABD1RWK2_9LAMI</name>
<gene>
    <name evidence="1" type="ORF">Adt_28184</name>
</gene>
<evidence type="ECO:0000313" key="2">
    <source>
        <dbReference type="Proteomes" id="UP001604336"/>
    </source>
</evidence>
<protein>
    <submittedName>
        <fullName evidence="1">Uncharacterized protein</fullName>
    </submittedName>
</protein>
<keyword evidence="2" id="KW-1185">Reference proteome</keyword>
<sequence>MRHTSETPIIWRLVDTVINTAYNIASAAWPFPLGTRPPFDKLLLPTEHHLSCMASPTWDSATIRQASFAYGALPQLLGLFHFRLGHHSTSAFCLQSIASATCPLPLWTQPPFDKLFLPTEHRLSCAASPTWDSTTIQQALFAYGTSSKLHDLSHLELSHHLASSFYLRSITSAACPLPLGPGQRLSTRHTITSKARNPHK</sequence>
<organism evidence="1 2">
    <name type="scientific">Abeliophyllum distichum</name>
    <dbReference type="NCBI Taxonomy" id="126358"/>
    <lineage>
        <taxon>Eukaryota</taxon>
        <taxon>Viridiplantae</taxon>
        <taxon>Streptophyta</taxon>
        <taxon>Embryophyta</taxon>
        <taxon>Tracheophyta</taxon>
        <taxon>Spermatophyta</taxon>
        <taxon>Magnoliopsida</taxon>
        <taxon>eudicotyledons</taxon>
        <taxon>Gunneridae</taxon>
        <taxon>Pentapetalae</taxon>
        <taxon>asterids</taxon>
        <taxon>lamiids</taxon>
        <taxon>Lamiales</taxon>
        <taxon>Oleaceae</taxon>
        <taxon>Forsythieae</taxon>
        <taxon>Abeliophyllum</taxon>
    </lineage>
</organism>
<accession>A0ABD1RWK2</accession>
<reference evidence="2" key="1">
    <citation type="submission" date="2024-07" db="EMBL/GenBank/DDBJ databases">
        <title>Two chromosome-level genome assemblies of Korean endemic species Abeliophyllum distichum and Forsythia ovata (Oleaceae).</title>
        <authorList>
            <person name="Jang H."/>
        </authorList>
    </citation>
    <scope>NUCLEOTIDE SEQUENCE [LARGE SCALE GENOMIC DNA]</scope>
</reference>
<dbReference type="AlphaFoldDB" id="A0ABD1RWK2"/>
<dbReference type="Proteomes" id="UP001604336">
    <property type="component" value="Unassembled WGS sequence"/>
</dbReference>
<evidence type="ECO:0000313" key="1">
    <source>
        <dbReference type="EMBL" id="KAL2492556.1"/>
    </source>
</evidence>
<comment type="caution">
    <text evidence="1">The sequence shown here is derived from an EMBL/GenBank/DDBJ whole genome shotgun (WGS) entry which is preliminary data.</text>
</comment>
<proteinExistence type="predicted"/>